<dbReference type="Proteomes" id="UP000017668">
    <property type="component" value="Unassembled WGS sequence"/>
</dbReference>
<dbReference type="EMBL" id="AMQQ01000051">
    <property type="protein sequence ID" value="EKJ93162.1"/>
    <property type="molecule type" value="Genomic_DNA"/>
</dbReference>
<evidence type="ECO:0000313" key="3">
    <source>
        <dbReference type="Proteomes" id="UP000017668"/>
    </source>
</evidence>
<evidence type="ECO:0000259" key="1">
    <source>
        <dbReference type="Pfam" id="PF13524"/>
    </source>
</evidence>
<keyword evidence="3" id="KW-1185">Reference proteome</keyword>
<comment type="caution">
    <text evidence="2">The sequence shown here is derived from an EMBL/GenBank/DDBJ whole genome shotgun (WGS) entry which is preliminary data.</text>
</comment>
<sequence>MTKPLDIVFLGLSLSSSWGNGHATTFRSLIRGLAAAGHRVLFLERDTPWYATKRDLPAPDFCELVYYEDPIAVTQEYAQRLRQADAVIVGSYVPDGVGVIDAVKALGPKRLCFYDIDTPVTLEKLNRNDEEYLARRQIPLFDIYFSFTGGDTLHRLERQYGARRAEALYCSVDATRYRKSGDETRWDLGYLGTYSRDRQPKLEELLIEPARRLPHMRFVVAGPQYPGNIDWPENVERIEHLPPEKHSAFYSRQRFTLNITRADMVAAGWSPSVRLFEAAACGTPIISDFWPGLADLLPENEAVLIARNTEQVVQALTSVGAERREAMAAQAQRRILDHHTGETRAAELTTYLNGIPARVPETAKHPFRLQNRESEYAAAKSRY</sequence>
<organism evidence="2 3">
    <name type="scientific">Bradyrhizobium lupini HPC(L)</name>
    <dbReference type="NCBI Taxonomy" id="1229491"/>
    <lineage>
        <taxon>Bacteria</taxon>
        <taxon>Pseudomonadati</taxon>
        <taxon>Pseudomonadota</taxon>
        <taxon>Alphaproteobacteria</taxon>
        <taxon>Hyphomicrobiales</taxon>
        <taxon>Nitrobacteraceae</taxon>
        <taxon>Bradyrhizobium</taxon>
    </lineage>
</organism>
<feature type="domain" description="Spore protein YkvP/CgeB glycosyl transferase-like" evidence="1">
    <location>
        <begin position="204"/>
        <end position="348"/>
    </location>
</feature>
<dbReference type="Pfam" id="PF13524">
    <property type="entry name" value="Glyco_trans_1_2"/>
    <property type="match status" value="1"/>
</dbReference>
<gene>
    <name evidence="2" type="ORF">C241_26260</name>
</gene>
<name>A0ABN0HF46_RHILU</name>
<dbReference type="SUPFAM" id="SSF53756">
    <property type="entry name" value="UDP-Glycosyltransferase/glycogen phosphorylase"/>
    <property type="match status" value="1"/>
</dbReference>
<dbReference type="RefSeq" id="WP_006700502.1">
    <property type="nucleotide sequence ID" value="NZ_AMQQ01000051.1"/>
</dbReference>
<protein>
    <recommendedName>
        <fullName evidence="1">Spore protein YkvP/CgeB glycosyl transferase-like domain-containing protein</fullName>
    </recommendedName>
</protein>
<dbReference type="Gene3D" id="3.40.50.2000">
    <property type="entry name" value="Glycogen Phosphorylase B"/>
    <property type="match status" value="1"/>
</dbReference>
<proteinExistence type="predicted"/>
<reference evidence="2 3" key="1">
    <citation type="journal article" date="2013" name="Genome Announc.">
        <title>Genome Sequence of Rhizobium lupini HPC(L) Isolated from Saline Desert Soil, Kutch (Gujarat).</title>
        <authorList>
            <person name="Agarwal L."/>
            <person name="Purohit H.J."/>
        </authorList>
    </citation>
    <scope>NUCLEOTIDE SEQUENCE [LARGE SCALE GENOMIC DNA]</scope>
    <source>
        <strain evidence="3">HPC(L)</strain>
    </source>
</reference>
<dbReference type="InterPro" id="IPR055259">
    <property type="entry name" value="YkvP/CgeB_Glyco_trans-like"/>
</dbReference>
<evidence type="ECO:0000313" key="2">
    <source>
        <dbReference type="EMBL" id="EKJ93162.1"/>
    </source>
</evidence>
<accession>A0ABN0HF46</accession>